<dbReference type="AlphaFoldDB" id="A0A833HQG6"/>
<dbReference type="PROSITE" id="PS51257">
    <property type="entry name" value="PROKAR_LIPOPROTEIN"/>
    <property type="match status" value="1"/>
</dbReference>
<dbReference type="Gene3D" id="3.10.50.40">
    <property type="match status" value="1"/>
</dbReference>
<keyword evidence="1" id="KW-0413">Isomerase</keyword>
<protein>
    <recommendedName>
        <fullName evidence="2">PpiC domain-containing protein</fullName>
    </recommendedName>
</protein>
<dbReference type="Pfam" id="PF13624">
    <property type="entry name" value="SurA_N_3"/>
    <property type="match status" value="1"/>
</dbReference>
<dbReference type="InterPro" id="IPR023058">
    <property type="entry name" value="PPIase_PpiC_CS"/>
</dbReference>
<dbReference type="EMBL" id="WBZB01000012">
    <property type="protein sequence ID" value="KAB3531848.1"/>
    <property type="molecule type" value="Genomic_DNA"/>
</dbReference>
<feature type="domain" description="PpiC" evidence="2">
    <location>
        <begin position="182"/>
        <end position="272"/>
    </location>
</feature>
<dbReference type="OrthoDB" id="14196at2"/>
<dbReference type="Gene3D" id="1.10.4030.10">
    <property type="entry name" value="Porin chaperone SurA, peptide-binding domain"/>
    <property type="match status" value="1"/>
</dbReference>
<accession>A0A833HQG6</accession>
<dbReference type="InterPro" id="IPR027304">
    <property type="entry name" value="Trigger_fact/SurA_dom_sf"/>
</dbReference>
<evidence type="ECO:0000313" key="3">
    <source>
        <dbReference type="EMBL" id="KAB3531848.1"/>
    </source>
</evidence>
<evidence type="ECO:0000256" key="1">
    <source>
        <dbReference type="PROSITE-ProRule" id="PRU00278"/>
    </source>
</evidence>
<name>A0A833HQG6_9FIRM</name>
<evidence type="ECO:0000259" key="2">
    <source>
        <dbReference type="PROSITE" id="PS50198"/>
    </source>
</evidence>
<dbReference type="PANTHER" id="PTHR47245:SF2">
    <property type="entry name" value="PEPTIDYL-PROLYL CIS-TRANS ISOMERASE HP_0175-RELATED"/>
    <property type="match status" value="1"/>
</dbReference>
<gene>
    <name evidence="3" type="ORF">F8153_03780</name>
</gene>
<dbReference type="InterPro" id="IPR000297">
    <property type="entry name" value="PPIase_PpiC"/>
</dbReference>
<dbReference type="InterPro" id="IPR046357">
    <property type="entry name" value="PPIase_dom_sf"/>
</dbReference>
<keyword evidence="1" id="KW-0697">Rotamase</keyword>
<dbReference type="PANTHER" id="PTHR47245">
    <property type="entry name" value="PEPTIDYLPROLYL ISOMERASE"/>
    <property type="match status" value="1"/>
</dbReference>
<evidence type="ECO:0000313" key="4">
    <source>
        <dbReference type="Proteomes" id="UP000465601"/>
    </source>
</evidence>
<dbReference type="PROSITE" id="PS50198">
    <property type="entry name" value="PPIC_PPIASE_2"/>
    <property type="match status" value="1"/>
</dbReference>
<dbReference type="RefSeq" id="WP_151865028.1">
    <property type="nucleotide sequence ID" value="NZ_WBZB01000012.1"/>
</dbReference>
<sequence length="318" mass="36334">MIKNKNRIIMTIVLILTMSLLLVGCGGNKKLDEESVAIVNGTKVSLEEYNKNVLLFSYGYTTEELKKDEGTTGLTLEETIKTYVMDKLVLEAVVTEEAKKNNLVVEDSEIEEAFNQFQTDRDQDEAFNNYMTENNIDDEFMKSFLKTGKLMSKYEVFFIENSEIGEAEAQKYYDENTEAFINEKVKARHILVGELEIAQELKERIANGESFEDLAKEYSLDESNKDKGGDLGYFDRHTMVQEFSDAAFSLPIGEVSEPVQTMFGYHLILVEDKLSEEVKFEEAALGIIEGLKLQELRAHIDELMNKAEIEKKEIDEIK</sequence>
<dbReference type="PROSITE" id="PS01096">
    <property type="entry name" value="PPIC_PPIASE_1"/>
    <property type="match status" value="1"/>
</dbReference>
<dbReference type="SUPFAM" id="SSF109998">
    <property type="entry name" value="Triger factor/SurA peptide-binding domain-like"/>
    <property type="match status" value="1"/>
</dbReference>
<reference evidence="3 4" key="1">
    <citation type="submission" date="2019-10" db="EMBL/GenBank/DDBJ databases">
        <title>Alkaliphilus serpentinus sp. nov. and Alkaliphilus pronyensis sp. nov., two novel anaerobic alkaliphilic species isolated from the serpentinized-hosted hydrothermal field of the Prony Bay (New Caledonia).</title>
        <authorList>
            <person name="Postec A."/>
        </authorList>
    </citation>
    <scope>NUCLEOTIDE SEQUENCE [LARGE SCALE GENOMIC DNA]</scope>
    <source>
        <strain evidence="3 4">LacT</strain>
    </source>
</reference>
<proteinExistence type="predicted"/>
<dbReference type="InterPro" id="IPR050245">
    <property type="entry name" value="PrsA_foldase"/>
</dbReference>
<organism evidence="3 4">
    <name type="scientific">Alkaliphilus serpentinus</name>
    <dbReference type="NCBI Taxonomy" id="1482731"/>
    <lineage>
        <taxon>Bacteria</taxon>
        <taxon>Bacillati</taxon>
        <taxon>Bacillota</taxon>
        <taxon>Clostridia</taxon>
        <taxon>Peptostreptococcales</taxon>
        <taxon>Natronincolaceae</taxon>
        <taxon>Alkaliphilus</taxon>
    </lineage>
</organism>
<dbReference type="Proteomes" id="UP000465601">
    <property type="component" value="Unassembled WGS sequence"/>
</dbReference>
<dbReference type="SUPFAM" id="SSF54534">
    <property type="entry name" value="FKBP-like"/>
    <property type="match status" value="1"/>
</dbReference>
<comment type="caution">
    <text evidence="3">The sequence shown here is derived from an EMBL/GenBank/DDBJ whole genome shotgun (WGS) entry which is preliminary data.</text>
</comment>
<dbReference type="Pfam" id="PF13616">
    <property type="entry name" value="Rotamase_3"/>
    <property type="match status" value="1"/>
</dbReference>
<dbReference type="GO" id="GO:0003755">
    <property type="term" value="F:peptidyl-prolyl cis-trans isomerase activity"/>
    <property type="evidence" value="ECO:0007669"/>
    <property type="project" value="UniProtKB-KW"/>
</dbReference>
<keyword evidence="4" id="KW-1185">Reference proteome</keyword>